<keyword evidence="2" id="KW-0813">Transport</keyword>
<evidence type="ECO:0000256" key="4">
    <source>
        <dbReference type="ARBA" id="ARBA00022496"/>
    </source>
</evidence>
<evidence type="ECO:0000256" key="2">
    <source>
        <dbReference type="ARBA" id="ARBA00022448"/>
    </source>
</evidence>
<dbReference type="InterPro" id="IPR003593">
    <property type="entry name" value="AAA+_ATPase"/>
</dbReference>
<keyword evidence="7" id="KW-0472">Membrane</keyword>
<evidence type="ECO:0000256" key="3">
    <source>
        <dbReference type="ARBA" id="ARBA00022475"/>
    </source>
</evidence>
<dbReference type="GO" id="GO:0006826">
    <property type="term" value="P:iron ion transport"/>
    <property type="evidence" value="ECO:0007669"/>
    <property type="project" value="UniProtKB-KW"/>
</dbReference>
<evidence type="ECO:0000256" key="5">
    <source>
        <dbReference type="ARBA" id="ARBA00023004"/>
    </source>
</evidence>
<dbReference type="InterPro" id="IPR051535">
    <property type="entry name" value="Siderophore_ABC-ATPase"/>
</dbReference>
<protein>
    <submittedName>
        <fullName evidence="9">ABC transporter, ATP-binding protein</fullName>
    </submittedName>
</protein>
<dbReference type="Gene3D" id="3.40.50.300">
    <property type="entry name" value="P-loop containing nucleotide triphosphate hydrolases"/>
    <property type="match status" value="2"/>
</dbReference>
<dbReference type="SMART" id="SM00382">
    <property type="entry name" value="AAA"/>
    <property type="match status" value="1"/>
</dbReference>
<dbReference type="GO" id="GO:0005886">
    <property type="term" value="C:plasma membrane"/>
    <property type="evidence" value="ECO:0007669"/>
    <property type="project" value="UniProtKB-SubCell"/>
</dbReference>
<dbReference type="InterPro" id="IPR038729">
    <property type="entry name" value="Rad50/SbcC_AAA"/>
</dbReference>
<dbReference type="GO" id="GO:0006302">
    <property type="term" value="P:double-strand break repair"/>
    <property type="evidence" value="ECO:0007669"/>
    <property type="project" value="InterPro"/>
</dbReference>
<proteinExistence type="predicted"/>
<name>A0A6J4VJ28_9BACT</name>
<dbReference type="AlphaFoldDB" id="A0A6J4VJ28"/>
<gene>
    <name evidence="9" type="ORF">AVDCRST_MAG59-4017</name>
</gene>
<reference evidence="9" key="1">
    <citation type="submission" date="2020-02" db="EMBL/GenBank/DDBJ databases">
        <authorList>
            <person name="Meier V. D."/>
        </authorList>
    </citation>
    <scope>NUCLEOTIDE SEQUENCE</scope>
    <source>
        <strain evidence="9">AVDCRST_MAG59</strain>
    </source>
</reference>
<dbReference type="GO" id="GO:0005524">
    <property type="term" value="F:ATP binding"/>
    <property type="evidence" value="ECO:0007669"/>
    <property type="project" value="UniProtKB-KW"/>
</dbReference>
<feature type="domain" description="AAA+ ATPase" evidence="8">
    <location>
        <begin position="38"/>
        <end position="241"/>
    </location>
</feature>
<evidence type="ECO:0000259" key="8">
    <source>
        <dbReference type="SMART" id="SM00382"/>
    </source>
</evidence>
<accession>A0A6J4VJ28</accession>
<dbReference type="Pfam" id="PF13476">
    <property type="entry name" value="AAA_23"/>
    <property type="match status" value="1"/>
</dbReference>
<keyword evidence="9" id="KW-0067">ATP-binding</keyword>
<evidence type="ECO:0000256" key="7">
    <source>
        <dbReference type="ARBA" id="ARBA00023136"/>
    </source>
</evidence>
<dbReference type="PANTHER" id="PTHR42771:SF2">
    <property type="entry name" value="IRON(3+)-HYDROXAMATE IMPORT ATP-BINDING PROTEIN FHUC"/>
    <property type="match status" value="1"/>
</dbReference>
<dbReference type="InterPro" id="IPR003959">
    <property type="entry name" value="ATPase_AAA_core"/>
</dbReference>
<keyword evidence="6" id="KW-0406">Ion transport</keyword>
<dbReference type="GO" id="GO:0016887">
    <property type="term" value="F:ATP hydrolysis activity"/>
    <property type="evidence" value="ECO:0007669"/>
    <property type="project" value="InterPro"/>
</dbReference>
<sequence>MVVHLRSVAWREGTDEDERYPFAVPAIAALRQAPLSFDRPVTFLVGENGSGKSTLLEAIACAAGSIALGSAPLGSDPSLAPARQLAATLKLTWRARTRTGFFLRAEDVFGFAKLVDRTRDDLEADRRVIAEDASLSDKARGLGQMAYARELAELRRRYGAGADARSHGETFLALFRDRLIPRGLYLLDEPEAPLSPLRQLALLALLIEASGPGESQFLVATHSPILTALPGATILSLDEGSVRPVAWDDLDHVRVTRQFLNDPEAFFRHL</sequence>
<dbReference type="PANTHER" id="PTHR42771">
    <property type="entry name" value="IRON(3+)-HYDROXAMATE IMPORT ATP-BINDING PROTEIN FHUC"/>
    <property type="match status" value="1"/>
</dbReference>
<comment type="subcellular location">
    <subcellularLocation>
        <location evidence="1">Cell membrane</location>
        <topology evidence="1">Peripheral membrane protein</topology>
    </subcellularLocation>
</comment>
<dbReference type="InterPro" id="IPR027417">
    <property type="entry name" value="P-loop_NTPase"/>
</dbReference>
<evidence type="ECO:0000256" key="1">
    <source>
        <dbReference type="ARBA" id="ARBA00004202"/>
    </source>
</evidence>
<organism evidence="9">
    <name type="scientific">uncultured Thermomicrobiales bacterium</name>
    <dbReference type="NCBI Taxonomy" id="1645740"/>
    <lineage>
        <taxon>Bacteria</taxon>
        <taxon>Pseudomonadati</taxon>
        <taxon>Thermomicrobiota</taxon>
        <taxon>Thermomicrobia</taxon>
        <taxon>Thermomicrobiales</taxon>
        <taxon>environmental samples</taxon>
    </lineage>
</organism>
<keyword evidence="5" id="KW-0408">Iron</keyword>
<evidence type="ECO:0000313" key="9">
    <source>
        <dbReference type="EMBL" id="CAA9575117.1"/>
    </source>
</evidence>
<dbReference type="SUPFAM" id="SSF52540">
    <property type="entry name" value="P-loop containing nucleoside triphosphate hydrolases"/>
    <property type="match status" value="1"/>
</dbReference>
<keyword evidence="4" id="KW-0410">Iron transport</keyword>
<dbReference type="EMBL" id="CADCWF010000296">
    <property type="protein sequence ID" value="CAA9575117.1"/>
    <property type="molecule type" value="Genomic_DNA"/>
</dbReference>
<keyword evidence="9" id="KW-0547">Nucleotide-binding</keyword>
<evidence type="ECO:0000256" key="6">
    <source>
        <dbReference type="ARBA" id="ARBA00023065"/>
    </source>
</evidence>
<keyword evidence="3" id="KW-1003">Cell membrane</keyword>
<dbReference type="Pfam" id="PF13304">
    <property type="entry name" value="AAA_21"/>
    <property type="match status" value="1"/>
</dbReference>